<feature type="compositionally biased region" description="Polar residues" evidence="1">
    <location>
        <begin position="1001"/>
        <end position="1012"/>
    </location>
</feature>
<gene>
    <name evidence="3" type="ORF">SCLTRI_LOCUS7196</name>
</gene>
<proteinExistence type="predicted"/>
<evidence type="ECO:0000259" key="2">
    <source>
        <dbReference type="Pfam" id="PF20233"/>
    </source>
</evidence>
<accession>A0A8H2VYQ0</accession>
<protein>
    <submittedName>
        <fullName evidence="3">9cb629bc-3ff6-47b6-a860-8eeed4fb7b72</fullName>
    </submittedName>
</protein>
<feature type="domain" description="DUF6590" evidence="2">
    <location>
        <begin position="24"/>
        <end position="170"/>
    </location>
</feature>
<dbReference type="InterPro" id="IPR046497">
    <property type="entry name" value="DUF6590"/>
</dbReference>
<dbReference type="Pfam" id="PF20233">
    <property type="entry name" value="DUF6590"/>
    <property type="match status" value="1"/>
</dbReference>
<dbReference type="OrthoDB" id="1577640at2759"/>
<sequence length="1116" mass="125804">MSIDSHELDHEKERYDRGYRVHESRKFQFGRVFEIPLEKTEENAHDLRGETKITWKVSSDVNHHFQTKQLLIVEEGKRFCVCRSVRRYRPGETNRKVADAKQHAFTYSDKPTRGLIEEKKEKVLKVLSIGVIPNGSRGMLYATFGLNYGEYFIIEYDVKVSFIGRLAKESELDVAIESGCVSKQYYTATAIASSLLKLSPSNRCTIIVSEQSSKAERILEELLFFDEDVQSLYCEALSKNLTTADMFETNIRQCILDFSENLEGEVTTPQVVNAAKYARANSRKLITEMQMVLTTRFEISNFAYSQAKLTDLQKRVNEERPFGQWVDTHELGVETATIKDAVSWKLFLEDFRLSLNPNQVERALCDIWPINIPRDMQNRISYVVRWEIPNYIIRNFPSGQSLGEILTLTGDTAGSIAQSCREYLQSNFHKIGLYVLEAVEALSIKKDIITLDLSYHDIEDKSVVDVTITASYFVHEKAALALSWLCAALREPSNDFTYYSSVAVQASKKTLAEGSNYNMKSRPRDIITVTPRDLHTTLDGTECWHTLFPRMVVAKGFPVRKRSQGRGLDISFADMALVAGCLSLVMFDDGLIANGLNSVLIPVGELSDDNAIQWHYRPKTAEDRKSRRPTFEIVEETGDWYKELNPHRLINRRCFLGWVPEASILIGTNFFSDTGITYSAAERVPDNRRVVSYNITLGTGGTGIFTATGSVGLTTSSMPSTITTKTEKDIHEILTDGINDTVLMYDSEKKTAWYLPQSCVVLFLVQARITRHCWQVLEGNELKHLKLANPGSGGSEANEALKANLNLHLKKENSQPAEGYREETVGSLIKVIWQALDDIGTGLRSIQKEFSRAKEHPPEYIYGVEYHDTVDMRETKNVKRAAVSQPWANLTKDYPTAIFCRFGENVEWNFDKKLMHIHVLGKKTAVHHVQLLRKTDRPQPNNGLLSLVAEHPNGSFIFNKFKLLKSCPEIVPSLAGVKSQIDSGSTNDINIGERQSTDHLYSSFDKQSTEPSSPIIGVRSNSFTEKRNANDALMRPAPSDISEWELFLGSSESATLNSNLHLHSPCSNSTLSSDIRNRSSMTSTRTSEDPEAQGPSNSLNCHGSISRKEDNPKPCN</sequence>
<feature type="region of interest" description="Disordered" evidence="1">
    <location>
        <begin position="1061"/>
        <end position="1116"/>
    </location>
</feature>
<reference evidence="3" key="1">
    <citation type="submission" date="2020-10" db="EMBL/GenBank/DDBJ databases">
        <authorList>
            <person name="Kusch S."/>
        </authorList>
    </citation>
    <scope>NUCLEOTIDE SEQUENCE</scope>
    <source>
        <strain evidence="3">SwB9</strain>
    </source>
</reference>
<evidence type="ECO:0000256" key="1">
    <source>
        <dbReference type="SAM" id="MobiDB-lite"/>
    </source>
</evidence>
<feature type="compositionally biased region" description="Polar residues" evidence="1">
    <location>
        <begin position="1061"/>
        <end position="1074"/>
    </location>
</feature>
<feature type="compositionally biased region" description="Basic and acidic residues" evidence="1">
    <location>
        <begin position="1106"/>
        <end position="1116"/>
    </location>
</feature>
<name>A0A8H2VYQ0_9HELO</name>
<comment type="caution">
    <text evidence="3">The sequence shown here is derived from an EMBL/GenBank/DDBJ whole genome shotgun (WGS) entry which is preliminary data.</text>
</comment>
<keyword evidence="4" id="KW-1185">Reference proteome</keyword>
<feature type="compositionally biased region" description="Polar residues" evidence="1">
    <location>
        <begin position="1094"/>
        <end position="1103"/>
    </location>
</feature>
<evidence type="ECO:0000313" key="3">
    <source>
        <dbReference type="EMBL" id="CAD6447404.1"/>
    </source>
</evidence>
<evidence type="ECO:0000313" key="4">
    <source>
        <dbReference type="Proteomes" id="UP000624404"/>
    </source>
</evidence>
<organism evidence="3 4">
    <name type="scientific">Sclerotinia trifoliorum</name>
    <dbReference type="NCBI Taxonomy" id="28548"/>
    <lineage>
        <taxon>Eukaryota</taxon>
        <taxon>Fungi</taxon>
        <taxon>Dikarya</taxon>
        <taxon>Ascomycota</taxon>
        <taxon>Pezizomycotina</taxon>
        <taxon>Leotiomycetes</taxon>
        <taxon>Helotiales</taxon>
        <taxon>Sclerotiniaceae</taxon>
        <taxon>Sclerotinia</taxon>
    </lineage>
</organism>
<dbReference type="Proteomes" id="UP000624404">
    <property type="component" value="Unassembled WGS sequence"/>
</dbReference>
<dbReference type="AlphaFoldDB" id="A0A8H2VYQ0"/>
<feature type="region of interest" description="Disordered" evidence="1">
    <location>
        <begin position="1001"/>
        <end position="1031"/>
    </location>
</feature>
<dbReference type="EMBL" id="CAJHIA010000026">
    <property type="protein sequence ID" value="CAD6447404.1"/>
    <property type="molecule type" value="Genomic_DNA"/>
</dbReference>